<dbReference type="RefSeq" id="WP_010043789.1">
    <property type="nucleotide sequence ID" value="NZ_CP025958.1"/>
</dbReference>
<dbReference type="PROSITE" id="PS51900">
    <property type="entry name" value="CB"/>
    <property type="match status" value="1"/>
</dbReference>
<name>A0A2Z3H9V6_9BACT</name>
<dbReference type="InterPro" id="IPR002104">
    <property type="entry name" value="Integrase_catalytic"/>
</dbReference>
<dbReference type="Pfam" id="PF00589">
    <property type="entry name" value="Phage_integrase"/>
    <property type="match status" value="1"/>
</dbReference>
<evidence type="ECO:0000259" key="7">
    <source>
        <dbReference type="PROSITE" id="PS51900"/>
    </source>
</evidence>
<dbReference type="InterPro" id="IPR011010">
    <property type="entry name" value="DNA_brk_join_enz"/>
</dbReference>
<keyword evidence="2" id="KW-0229">DNA integration</keyword>
<dbReference type="InterPro" id="IPR044068">
    <property type="entry name" value="CB"/>
</dbReference>
<evidence type="ECO:0000313" key="9">
    <source>
        <dbReference type="Proteomes" id="UP000245802"/>
    </source>
</evidence>
<organism evidence="8 9">
    <name type="scientific">Gemmata obscuriglobus</name>
    <dbReference type="NCBI Taxonomy" id="114"/>
    <lineage>
        <taxon>Bacteria</taxon>
        <taxon>Pseudomonadati</taxon>
        <taxon>Planctomycetota</taxon>
        <taxon>Planctomycetia</taxon>
        <taxon>Gemmatales</taxon>
        <taxon>Gemmataceae</taxon>
        <taxon>Gemmata</taxon>
    </lineage>
</organism>
<sequence length="345" mass="38249">MARQNAPWYRAVRDCWYVRFEGKLTSLGVKGKGNQEAAKAAFEKLRTTPKPPPITAGPVLLPQAFAQFLVACKLSRKPNTVARYEYDAGDFVNDHPTLEPAQVTADHIRQWLADLDVGQTTKAIMLRSVSAFFGWLVKEDKLEKNPVKKVTRPKTASRSDKALISEADHKRLLEGASRDFRDVLVVLHGTGCRPGELQQITAETFNYKDRVVVITEHKTDHTGKPRPVYLTPELADLLHSKLVKYPTGPLLRGNKGVPWTGRAITESMKKLRKKTGVKAIAYGYRHTFVTDGLKSGLSNSQVAALVGHTTTAVIDRFYSHLGAAGDALRAALKFREKPKPDDQAA</sequence>
<dbReference type="GO" id="GO:0015074">
    <property type="term" value="P:DNA integration"/>
    <property type="evidence" value="ECO:0007669"/>
    <property type="project" value="UniProtKB-KW"/>
</dbReference>
<evidence type="ECO:0000313" key="8">
    <source>
        <dbReference type="EMBL" id="AWM37880.1"/>
    </source>
</evidence>
<dbReference type="InterPro" id="IPR050090">
    <property type="entry name" value="Tyrosine_recombinase_XerCD"/>
</dbReference>
<dbReference type="AlphaFoldDB" id="A0A2Z3H9V6"/>
<feature type="domain" description="Tyr recombinase" evidence="6">
    <location>
        <begin position="158"/>
        <end position="333"/>
    </location>
</feature>
<reference evidence="8 9" key="1">
    <citation type="submission" date="2018-01" db="EMBL/GenBank/DDBJ databases">
        <title>G. obscuriglobus.</title>
        <authorList>
            <person name="Franke J."/>
            <person name="Blomberg W."/>
            <person name="Selmecki A."/>
        </authorList>
    </citation>
    <scope>NUCLEOTIDE SEQUENCE [LARGE SCALE GENOMIC DNA]</scope>
    <source>
        <strain evidence="8 9">DSM 5831</strain>
    </source>
</reference>
<feature type="domain" description="Core-binding (CB)" evidence="7">
    <location>
        <begin position="59"/>
        <end position="137"/>
    </location>
</feature>
<dbReference type="InterPro" id="IPR013762">
    <property type="entry name" value="Integrase-like_cat_sf"/>
</dbReference>
<dbReference type="EMBL" id="CP025958">
    <property type="protein sequence ID" value="AWM37880.1"/>
    <property type="molecule type" value="Genomic_DNA"/>
</dbReference>
<evidence type="ECO:0000256" key="5">
    <source>
        <dbReference type="PROSITE-ProRule" id="PRU01248"/>
    </source>
</evidence>
<dbReference type="OrthoDB" id="255290at2"/>
<dbReference type="GO" id="GO:0006310">
    <property type="term" value="P:DNA recombination"/>
    <property type="evidence" value="ECO:0007669"/>
    <property type="project" value="UniProtKB-KW"/>
</dbReference>
<dbReference type="InterPro" id="IPR010998">
    <property type="entry name" value="Integrase_recombinase_N"/>
</dbReference>
<evidence type="ECO:0000256" key="1">
    <source>
        <dbReference type="ARBA" id="ARBA00008857"/>
    </source>
</evidence>
<evidence type="ECO:0008006" key="10">
    <source>
        <dbReference type="Google" id="ProtNLM"/>
    </source>
</evidence>
<gene>
    <name evidence="8" type="ORF">C1280_13310</name>
</gene>
<dbReference type="Gene3D" id="1.10.443.10">
    <property type="entry name" value="Intergrase catalytic core"/>
    <property type="match status" value="1"/>
</dbReference>
<keyword evidence="4" id="KW-0233">DNA recombination</keyword>
<dbReference type="SUPFAM" id="SSF56349">
    <property type="entry name" value="DNA breaking-rejoining enzymes"/>
    <property type="match status" value="1"/>
</dbReference>
<dbReference type="Proteomes" id="UP000245802">
    <property type="component" value="Chromosome"/>
</dbReference>
<dbReference type="CDD" id="cd00397">
    <property type="entry name" value="DNA_BRE_C"/>
    <property type="match status" value="1"/>
</dbReference>
<dbReference type="KEGG" id="gog:C1280_13310"/>
<dbReference type="GO" id="GO:0003677">
    <property type="term" value="F:DNA binding"/>
    <property type="evidence" value="ECO:0007669"/>
    <property type="project" value="UniProtKB-UniRule"/>
</dbReference>
<proteinExistence type="inferred from homology"/>
<dbReference type="PANTHER" id="PTHR30349">
    <property type="entry name" value="PHAGE INTEGRASE-RELATED"/>
    <property type="match status" value="1"/>
</dbReference>
<comment type="similarity">
    <text evidence="1">Belongs to the 'phage' integrase family.</text>
</comment>
<evidence type="ECO:0000256" key="4">
    <source>
        <dbReference type="ARBA" id="ARBA00023172"/>
    </source>
</evidence>
<accession>A0A2Z3H9V6</accession>
<protein>
    <recommendedName>
        <fullName evidence="10">Integrase</fullName>
    </recommendedName>
</protein>
<keyword evidence="9" id="KW-1185">Reference proteome</keyword>
<dbReference type="PANTHER" id="PTHR30349:SF41">
    <property type="entry name" value="INTEGRASE_RECOMBINASE PROTEIN MJ0367-RELATED"/>
    <property type="match status" value="1"/>
</dbReference>
<dbReference type="PROSITE" id="PS51898">
    <property type="entry name" value="TYR_RECOMBINASE"/>
    <property type="match status" value="1"/>
</dbReference>
<evidence type="ECO:0000256" key="3">
    <source>
        <dbReference type="ARBA" id="ARBA00023125"/>
    </source>
</evidence>
<evidence type="ECO:0000256" key="2">
    <source>
        <dbReference type="ARBA" id="ARBA00022908"/>
    </source>
</evidence>
<dbReference type="Gene3D" id="1.10.150.130">
    <property type="match status" value="1"/>
</dbReference>
<evidence type="ECO:0000259" key="6">
    <source>
        <dbReference type="PROSITE" id="PS51898"/>
    </source>
</evidence>
<keyword evidence="3 5" id="KW-0238">DNA-binding</keyword>